<evidence type="ECO:0000256" key="5">
    <source>
        <dbReference type="ARBA" id="ARBA00023163"/>
    </source>
</evidence>
<dbReference type="PROSITE" id="PS00028">
    <property type="entry name" value="ZINC_FINGER_C2H2_1"/>
    <property type="match status" value="2"/>
</dbReference>
<keyword evidence="2 7" id="KW-0863">Zinc-finger</keyword>
<feature type="non-terminal residue" evidence="9">
    <location>
        <position position="1"/>
    </location>
</feature>
<keyword evidence="5" id="KW-0804">Transcription</keyword>
<keyword evidence="3" id="KW-0862">Zinc</keyword>
<dbReference type="Gene3D" id="3.30.160.60">
    <property type="entry name" value="Classic Zinc Finger"/>
    <property type="match status" value="2"/>
</dbReference>
<organism evidence="9 10">
    <name type="scientific">Choiromyces venosus 120613-1</name>
    <dbReference type="NCBI Taxonomy" id="1336337"/>
    <lineage>
        <taxon>Eukaryota</taxon>
        <taxon>Fungi</taxon>
        <taxon>Dikarya</taxon>
        <taxon>Ascomycota</taxon>
        <taxon>Pezizomycotina</taxon>
        <taxon>Pezizomycetes</taxon>
        <taxon>Pezizales</taxon>
        <taxon>Tuberaceae</taxon>
        <taxon>Choiromyces</taxon>
    </lineage>
</organism>
<dbReference type="OrthoDB" id="10018191at2759"/>
<keyword evidence="6" id="KW-0539">Nucleus</keyword>
<evidence type="ECO:0000313" key="9">
    <source>
        <dbReference type="EMBL" id="RPB04374.1"/>
    </source>
</evidence>
<dbReference type="Proteomes" id="UP000276215">
    <property type="component" value="Unassembled WGS sequence"/>
</dbReference>
<evidence type="ECO:0000256" key="2">
    <source>
        <dbReference type="ARBA" id="ARBA00022771"/>
    </source>
</evidence>
<feature type="non-terminal residue" evidence="9">
    <location>
        <position position="53"/>
    </location>
</feature>
<sequence length="53" mass="6010">CPSCSRTFSRGEHLDRHLTTHLPSNTSKTFICPSCSKGFTRKDVLTRHVRAVH</sequence>
<evidence type="ECO:0000256" key="3">
    <source>
        <dbReference type="ARBA" id="ARBA00022833"/>
    </source>
</evidence>
<dbReference type="SUPFAM" id="SSF57667">
    <property type="entry name" value="beta-beta-alpha zinc fingers"/>
    <property type="match status" value="1"/>
</dbReference>
<accession>A0A3N4K1E4</accession>
<dbReference type="EMBL" id="ML120358">
    <property type="protein sequence ID" value="RPB04374.1"/>
    <property type="molecule type" value="Genomic_DNA"/>
</dbReference>
<protein>
    <recommendedName>
        <fullName evidence="8">C2H2-type domain-containing protein</fullName>
    </recommendedName>
</protein>
<evidence type="ECO:0000259" key="8">
    <source>
        <dbReference type="PROSITE" id="PS50157"/>
    </source>
</evidence>
<name>A0A3N4K1E4_9PEZI</name>
<dbReference type="SMART" id="SM00355">
    <property type="entry name" value="ZnF_C2H2"/>
    <property type="match status" value="2"/>
</dbReference>
<dbReference type="STRING" id="1336337.A0A3N4K1E4"/>
<reference evidence="9 10" key="1">
    <citation type="journal article" date="2018" name="Nat. Ecol. Evol.">
        <title>Pezizomycetes genomes reveal the molecular basis of ectomycorrhizal truffle lifestyle.</title>
        <authorList>
            <person name="Murat C."/>
            <person name="Payen T."/>
            <person name="Noel B."/>
            <person name="Kuo A."/>
            <person name="Morin E."/>
            <person name="Chen J."/>
            <person name="Kohler A."/>
            <person name="Krizsan K."/>
            <person name="Balestrini R."/>
            <person name="Da Silva C."/>
            <person name="Montanini B."/>
            <person name="Hainaut M."/>
            <person name="Levati E."/>
            <person name="Barry K.W."/>
            <person name="Belfiori B."/>
            <person name="Cichocki N."/>
            <person name="Clum A."/>
            <person name="Dockter R.B."/>
            <person name="Fauchery L."/>
            <person name="Guy J."/>
            <person name="Iotti M."/>
            <person name="Le Tacon F."/>
            <person name="Lindquist E.A."/>
            <person name="Lipzen A."/>
            <person name="Malagnac F."/>
            <person name="Mello A."/>
            <person name="Molinier V."/>
            <person name="Miyauchi S."/>
            <person name="Poulain J."/>
            <person name="Riccioni C."/>
            <person name="Rubini A."/>
            <person name="Sitrit Y."/>
            <person name="Splivallo R."/>
            <person name="Traeger S."/>
            <person name="Wang M."/>
            <person name="Zifcakova L."/>
            <person name="Wipf D."/>
            <person name="Zambonelli A."/>
            <person name="Paolocci F."/>
            <person name="Nowrousian M."/>
            <person name="Ottonello S."/>
            <person name="Baldrian P."/>
            <person name="Spatafora J.W."/>
            <person name="Henrissat B."/>
            <person name="Nagy L.G."/>
            <person name="Aury J.M."/>
            <person name="Wincker P."/>
            <person name="Grigoriev I.V."/>
            <person name="Bonfante P."/>
            <person name="Martin F.M."/>
        </authorList>
    </citation>
    <scope>NUCLEOTIDE SEQUENCE [LARGE SCALE GENOMIC DNA]</scope>
    <source>
        <strain evidence="9 10">120613-1</strain>
    </source>
</reference>
<evidence type="ECO:0000313" key="10">
    <source>
        <dbReference type="Proteomes" id="UP000276215"/>
    </source>
</evidence>
<evidence type="ECO:0000256" key="7">
    <source>
        <dbReference type="PROSITE-ProRule" id="PRU00042"/>
    </source>
</evidence>
<dbReference type="InterPro" id="IPR013087">
    <property type="entry name" value="Znf_C2H2_type"/>
</dbReference>
<evidence type="ECO:0000256" key="4">
    <source>
        <dbReference type="ARBA" id="ARBA00023015"/>
    </source>
</evidence>
<evidence type="ECO:0000256" key="1">
    <source>
        <dbReference type="ARBA" id="ARBA00022723"/>
    </source>
</evidence>
<keyword evidence="10" id="KW-1185">Reference proteome</keyword>
<keyword evidence="1" id="KW-0479">Metal-binding</keyword>
<feature type="domain" description="C2H2-type" evidence="8">
    <location>
        <begin position="1"/>
        <end position="26"/>
    </location>
</feature>
<dbReference type="Pfam" id="PF13894">
    <property type="entry name" value="zf-C2H2_4"/>
    <property type="match status" value="2"/>
</dbReference>
<evidence type="ECO:0000256" key="6">
    <source>
        <dbReference type="ARBA" id="ARBA00023242"/>
    </source>
</evidence>
<keyword evidence="4" id="KW-0805">Transcription regulation</keyword>
<dbReference type="InterPro" id="IPR036236">
    <property type="entry name" value="Znf_C2H2_sf"/>
</dbReference>
<dbReference type="FunFam" id="3.30.160.60:FF:000065">
    <property type="entry name" value="B-cell CLL/lymphoma 6, member B"/>
    <property type="match status" value="1"/>
</dbReference>
<dbReference type="PANTHER" id="PTHR47660">
    <property type="entry name" value="TRANSCRIPTION FACTOR WITH C2H2 AND ZN(2)-CYS(6) DNA BINDING DOMAIN (EUROFUNG)-RELATED-RELATED"/>
    <property type="match status" value="1"/>
</dbReference>
<dbReference type="AlphaFoldDB" id="A0A3N4K1E4"/>
<feature type="domain" description="C2H2-type" evidence="8">
    <location>
        <begin position="30"/>
        <end position="53"/>
    </location>
</feature>
<dbReference type="PROSITE" id="PS50157">
    <property type="entry name" value="ZINC_FINGER_C2H2_2"/>
    <property type="match status" value="2"/>
</dbReference>
<dbReference type="GO" id="GO:0008270">
    <property type="term" value="F:zinc ion binding"/>
    <property type="evidence" value="ECO:0007669"/>
    <property type="project" value="UniProtKB-KW"/>
</dbReference>
<proteinExistence type="predicted"/>
<gene>
    <name evidence="9" type="ORF">L873DRAFT_1653202</name>
</gene>